<evidence type="ECO:0000313" key="2">
    <source>
        <dbReference type="Proteomes" id="UP000637383"/>
    </source>
</evidence>
<reference evidence="1 2" key="1">
    <citation type="journal article" date="2020" name="ISME J.">
        <title>Comparative genomics reveals insights into cyanobacterial evolution and habitat adaptation.</title>
        <authorList>
            <person name="Chen M.Y."/>
            <person name="Teng W.K."/>
            <person name="Zhao L."/>
            <person name="Hu C.X."/>
            <person name="Zhou Y.K."/>
            <person name="Han B.P."/>
            <person name="Song L.R."/>
            <person name="Shu W.S."/>
        </authorList>
    </citation>
    <scope>NUCLEOTIDE SEQUENCE [LARGE SCALE GENOMIC DNA]</scope>
    <source>
        <strain evidence="1 2">FACHB-159</strain>
    </source>
</reference>
<name>A0ABR8KA03_9NOSO</name>
<keyword evidence="2" id="KW-1185">Reference proteome</keyword>
<dbReference type="EMBL" id="JACJTU010000020">
    <property type="protein sequence ID" value="MBD2736341.1"/>
    <property type="molecule type" value="Genomic_DNA"/>
</dbReference>
<comment type="caution">
    <text evidence="1">The sequence shown here is derived from an EMBL/GenBank/DDBJ whole genome shotgun (WGS) entry which is preliminary data.</text>
</comment>
<gene>
    <name evidence="1" type="ORF">H6H03_21035</name>
</gene>
<organism evidence="1 2">
    <name type="scientific">Nostoc paludosum FACHB-159</name>
    <dbReference type="NCBI Taxonomy" id="2692908"/>
    <lineage>
        <taxon>Bacteria</taxon>
        <taxon>Bacillati</taxon>
        <taxon>Cyanobacteriota</taxon>
        <taxon>Cyanophyceae</taxon>
        <taxon>Nostocales</taxon>
        <taxon>Nostocaceae</taxon>
        <taxon>Nostoc</taxon>
    </lineage>
</organism>
<accession>A0ABR8KA03</accession>
<dbReference type="RefSeq" id="WP_190956975.1">
    <property type="nucleotide sequence ID" value="NZ_JACJTU010000020.1"/>
</dbReference>
<dbReference type="Proteomes" id="UP000637383">
    <property type="component" value="Unassembled WGS sequence"/>
</dbReference>
<proteinExistence type="predicted"/>
<sequence length="54" mass="6640">MNNCPCCSHQLLRHIRRQEIYYFCRTCWLEMPVLKQTYYPKTQANFIDKTKVLL</sequence>
<evidence type="ECO:0000313" key="1">
    <source>
        <dbReference type="EMBL" id="MBD2736341.1"/>
    </source>
</evidence>
<protein>
    <submittedName>
        <fullName evidence="1">Uncharacterized protein</fullName>
    </submittedName>
</protein>